<evidence type="ECO:0000313" key="3">
    <source>
        <dbReference type="Proteomes" id="UP000317648"/>
    </source>
</evidence>
<accession>A0A518DNM7</accession>
<dbReference type="InterPro" id="IPR011043">
    <property type="entry name" value="Gal_Oxase/kelch_b-propeller"/>
</dbReference>
<proteinExistence type="predicted"/>
<dbReference type="Proteomes" id="UP000317648">
    <property type="component" value="Chromosome"/>
</dbReference>
<protein>
    <recommendedName>
        <fullName evidence="4">Kelch motif protein</fullName>
    </recommendedName>
</protein>
<dbReference type="KEGG" id="lcre:Pla8534_12160"/>
<dbReference type="SUPFAM" id="SSF50965">
    <property type="entry name" value="Galactose oxidase, central domain"/>
    <property type="match status" value="1"/>
</dbReference>
<evidence type="ECO:0000256" key="1">
    <source>
        <dbReference type="SAM" id="SignalP"/>
    </source>
</evidence>
<evidence type="ECO:0008006" key="4">
    <source>
        <dbReference type="Google" id="ProtNLM"/>
    </source>
</evidence>
<organism evidence="2 3">
    <name type="scientific">Lignipirellula cremea</name>
    <dbReference type="NCBI Taxonomy" id="2528010"/>
    <lineage>
        <taxon>Bacteria</taxon>
        <taxon>Pseudomonadati</taxon>
        <taxon>Planctomycetota</taxon>
        <taxon>Planctomycetia</taxon>
        <taxon>Pirellulales</taxon>
        <taxon>Pirellulaceae</taxon>
        <taxon>Lignipirellula</taxon>
    </lineage>
</organism>
<evidence type="ECO:0000313" key="2">
    <source>
        <dbReference type="EMBL" id="QDU93436.1"/>
    </source>
</evidence>
<dbReference type="RefSeq" id="WP_197443032.1">
    <property type="nucleotide sequence ID" value="NZ_CP036433.1"/>
</dbReference>
<dbReference type="InterPro" id="IPR015915">
    <property type="entry name" value="Kelch-typ_b-propeller"/>
</dbReference>
<feature type="signal peptide" evidence="1">
    <location>
        <begin position="1"/>
        <end position="22"/>
    </location>
</feature>
<gene>
    <name evidence="2" type="ORF">Pla8534_12160</name>
</gene>
<reference evidence="2 3" key="1">
    <citation type="submission" date="2019-02" db="EMBL/GenBank/DDBJ databases">
        <title>Deep-cultivation of Planctomycetes and their phenomic and genomic characterization uncovers novel biology.</title>
        <authorList>
            <person name="Wiegand S."/>
            <person name="Jogler M."/>
            <person name="Boedeker C."/>
            <person name="Pinto D."/>
            <person name="Vollmers J."/>
            <person name="Rivas-Marin E."/>
            <person name="Kohn T."/>
            <person name="Peeters S.H."/>
            <person name="Heuer A."/>
            <person name="Rast P."/>
            <person name="Oberbeckmann S."/>
            <person name="Bunk B."/>
            <person name="Jeske O."/>
            <person name="Meyerdierks A."/>
            <person name="Storesund J.E."/>
            <person name="Kallscheuer N."/>
            <person name="Luecker S."/>
            <person name="Lage O.M."/>
            <person name="Pohl T."/>
            <person name="Merkel B.J."/>
            <person name="Hornburger P."/>
            <person name="Mueller R.-W."/>
            <person name="Bruemmer F."/>
            <person name="Labrenz M."/>
            <person name="Spormann A.M."/>
            <person name="Op den Camp H."/>
            <person name="Overmann J."/>
            <person name="Amann R."/>
            <person name="Jetten M.S.M."/>
            <person name="Mascher T."/>
            <person name="Medema M.H."/>
            <person name="Devos D.P."/>
            <person name="Kaster A.-K."/>
            <person name="Ovreas L."/>
            <person name="Rohde M."/>
            <person name="Galperin M.Y."/>
            <person name="Jogler C."/>
        </authorList>
    </citation>
    <scope>NUCLEOTIDE SEQUENCE [LARGE SCALE GENOMIC DNA]</scope>
    <source>
        <strain evidence="2 3">Pla85_3_4</strain>
    </source>
</reference>
<dbReference type="Gene3D" id="2.120.10.80">
    <property type="entry name" value="Kelch-type beta propeller"/>
    <property type="match status" value="1"/>
</dbReference>
<keyword evidence="1" id="KW-0732">Signal</keyword>
<sequence length="427" mass="48654" precursor="true">MNRIVLPAAIAAVLMAPCCLTAAEPLHDDLERDPAVAEILSSLKPGESAWLPEVKTAGPINEELKKHRHHLTGPRPRNYSLKWVWAADRNRALFCGGNAGTPHKLNDVWEYDLASNTWVLLWEPDPDTNRVRRMEPKEKSEYLDAFVKLDPQSGELMTKRGAPFDPVHTWWALTYDPQLHALLWVMGNHHLHDFYMEQHPELQKDYQYGGRHPMRLWAFYPGQTRWEFFKAPEGLQRSPAAILEYVPELHGSLYVTETHAQSGVFHSESKEWTWEQLARSSSALADDAVPQREAVAAYDAQRKLIVAHHGGFKTRTGTKPKRTWHFDVENSEWKLVLESDEGPVGFDTHGPMVYDSAANACFLVGTDALWRYDAATPSWTKVKPQGPEHINEKRRASMACYNPEFNVIMVDNGAGRVWVYRAANETE</sequence>
<keyword evidence="3" id="KW-1185">Reference proteome</keyword>
<feature type="chain" id="PRO_5021904706" description="Kelch motif protein" evidence="1">
    <location>
        <begin position="23"/>
        <end position="427"/>
    </location>
</feature>
<dbReference type="EMBL" id="CP036433">
    <property type="protein sequence ID" value="QDU93436.1"/>
    <property type="molecule type" value="Genomic_DNA"/>
</dbReference>
<name>A0A518DNM7_9BACT</name>
<dbReference type="AlphaFoldDB" id="A0A518DNM7"/>